<dbReference type="OrthoDB" id="15218at2"/>
<feature type="transmembrane region" description="Helical" evidence="11">
    <location>
        <begin position="232"/>
        <end position="259"/>
    </location>
</feature>
<keyword evidence="10 11" id="KW-0472">Membrane</keyword>
<dbReference type="InterPro" id="IPR050083">
    <property type="entry name" value="HtpX_protease"/>
</dbReference>
<keyword evidence="3" id="KW-0645">Protease</keyword>
<evidence type="ECO:0000256" key="3">
    <source>
        <dbReference type="ARBA" id="ARBA00022670"/>
    </source>
</evidence>
<keyword evidence="14" id="KW-1185">Reference proteome</keyword>
<keyword evidence="7" id="KW-0862">Zinc</keyword>
<feature type="transmembrane region" description="Helical" evidence="11">
    <location>
        <begin position="17"/>
        <end position="41"/>
    </location>
</feature>
<dbReference type="Pfam" id="PF01435">
    <property type="entry name" value="Peptidase_M48"/>
    <property type="match status" value="1"/>
</dbReference>
<evidence type="ECO:0000256" key="9">
    <source>
        <dbReference type="ARBA" id="ARBA00023049"/>
    </source>
</evidence>
<dbReference type="PANTHER" id="PTHR43221">
    <property type="entry name" value="PROTEASE HTPX"/>
    <property type="match status" value="1"/>
</dbReference>
<dbReference type="RefSeq" id="WP_146573037.1">
    <property type="nucleotide sequence ID" value="NZ_SJPH01000003.1"/>
</dbReference>
<keyword evidence="9" id="KW-0482">Metalloprotease</keyword>
<evidence type="ECO:0000313" key="14">
    <source>
        <dbReference type="Proteomes" id="UP000318995"/>
    </source>
</evidence>
<dbReference type="Gene3D" id="3.30.2010.10">
    <property type="entry name" value="Metalloproteases ('zincins'), catalytic domain"/>
    <property type="match status" value="1"/>
</dbReference>
<keyword evidence="2" id="KW-1003">Cell membrane</keyword>
<dbReference type="Proteomes" id="UP000318995">
    <property type="component" value="Unassembled WGS sequence"/>
</dbReference>
<evidence type="ECO:0000256" key="10">
    <source>
        <dbReference type="ARBA" id="ARBA00023136"/>
    </source>
</evidence>
<comment type="caution">
    <text evidence="13">The sequence shown here is derived from an EMBL/GenBank/DDBJ whole genome shotgun (WGS) entry which is preliminary data.</text>
</comment>
<evidence type="ECO:0000256" key="1">
    <source>
        <dbReference type="ARBA" id="ARBA00001947"/>
    </source>
</evidence>
<dbReference type="GO" id="GO:0004222">
    <property type="term" value="F:metalloendopeptidase activity"/>
    <property type="evidence" value="ECO:0007669"/>
    <property type="project" value="InterPro"/>
</dbReference>
<feature type="domain" description="Peptidase M48" evidence="12">
    <location>
        <begin position="111"/>
        <end position="340"/>
    </location>
</feature>
<evidence type="ECO:0000256" key="5">
    <source>
        <dbReference type="ARBA" id="ARBA00022723"/>
    </source>
</evidence>
<accession>A0A5C5W798</accession>
<dbReference type="GO" id="GO:0046872">
    <property type="term" value="F:metal ion binding"/>
    <property type="evidence" value="ECO:0007669"/>
    <property type="project" value="UniProtKB-KW"/>
</dbReference>
<dbReference type="AlphaFoldDB" id="A0A5C5W798"/>
<evidence type="ECO:0000256" key="6">
    <source>
        <dbReference type="ARBA" id="ARBA00022801"/>
    </source>
</evidence>
<keyword evidence="6" id="KW-0378">Hydrolase</keyword>
<evidence type="ECO:0000256" key="2">
    <source>
        <dbReference type="ARBA" id="ARBA00022475"/>
    </source>
</evidence>
<sequence>MATDFFQRQADARRTTAWLIGGFLIALVGIAAAVFGVTTLLTSLHYDGAMKLAGEPFPWQAPIGAATGAAGLIGLGSLYKVVALRATGGTGVAESLGGKRLSPDTRDPLERRLLNVTDEMAIASGTPSPPVFLIEERGINAFAAGYSPSDAVIGVTRGCAEGLTRDELQGVIAHEFSHILNGDMRMSIRMIGILHGVLLLGLIGQIVVRIIFNSGATYDSRRSGDDNSGRGGAAVIVVLAIGVALIVIGSIGSFVGGLIKAAVSRQREYLADASAVQFTRNPGGIAGALKRIGAAIGGGRIKHPRAAELSHMYFTQGVWEGFSSLMATHPPLDKRIRALDPAWDGVFVASKLPASIPFEAAGTVGLAGTTAAVPVGVVANAANQVGDPEESHRRYAEQLLAAIPASVLAATREPFAARAVVYALLLDRDPVVRKDQSGLLAEMADPRVVGVVRRLAPECAELDARLRLPLIDLLLPALAALSPPQYQRFTRVVRALVAADNRIGLFEWTLSQILLRHLRPKFERVRSPRLRWNSLAELGPAVSMVLATLAHASRAEDAFAAGGAKLGGVPLRLPPRTEVSLDRFREALEQIAQTPENERGRLIDAAAAVICADQEVSVAEAELLRGVSDLLDCPMPPLLAGQPLPAETVVRA</sequence>
<feature type="transmembrane region" description="Helical" evidence="11">
    <location>
        <begin position="191"/>
        <end position="212"/>
    </location>
</feature>
<proteinExistence type="predicted"/>
<dbReference type="CDD" id="cd07340">
    <property type="entry name" value="M48B_Htpx_like"/>
    <property type="match status" value="1"/>
</dbReference>
<keyword evidence="4 11" id="KW-0812">Transmembrane</keyword>
<evidence type="ECO:0000256" key="4">
    <source>
        <dbReference type="ARBA" id="ARBA00022692"/>
    </source>
</evidence>
<keyword evidence="5" id="KW-0479">Metal-binding</keyword>
<evidence type="ECO:0000256" key="11">
    <source>
        <dbReference type="SAM" id="Phobius"/>
    </source>
</evidence>
<protein>
    <recommendedName>
        <fullName evidence="12">Peptidase M48 domain-containing protein</fullName>
    </recommendedName>
</protein>
<dbReference type="PANTHER" id="PTHR43221:SF2">
    <property type="entry name" value="PROTEASE HTPX HOMOLOG"/>
    <property type="match status" value="1"/>
</dbReference>
<evidence type="ECO:0000259" key="12">
    <source>
        <dbReference type="Pfam" id="PF01435"/>
    </source>
</evidence>
<evidence type="ECO:0000256" key="7">
    <source>
        <dbReference type="ARBA" id="ARBA00022833"/>
    </source>
</evidence>
<keyword evidence="8 11" id="KW-1133">Transmembrane helix</keyword>
<dbReference type="InterPro" id="IPR029024">
    <property type="entry name" value="TerB-like"/>
</dbReference>
<gene>
    <name evidence="13" type="ORF">Pla111_15800</name>
</gene>
<reference evidence="13 14" key="1">
    <citation type="submission" date="2019-02" db="EMBL/GenBank/DDBJ databases">
        <title>Deep-cultivation of Planctomycetes and their phenomic and genomic characterization uncovers novel biology.</title>
        <authorList>
            <person name="Wiegand S."/>
            <person name="Jogler M."/>
            <person name="Boedeker C."/>
            <person name="Pinto D."/>
            <person name="Vollmers J."/>
            <person name="Rivas-Marin E."/>
            <person name="Kohn T."/>
            <person name="Peeters S.H."/>
            <person name="Heuer A."/>
            <person name="Rast P."/>
            <person name="Oberbeckmann S."/>
            <person name="Bunk B."/>
            <person name="Jeske O."/>
            <person name="Meyerdierks A."/>
            <person name="Storesund J.E."/>
            <person name="Kallscheuer N."/>
            <person name="Luecker S."/>
            <person name="Lage O.M."/>
            <person name="Pohl T."/>
            <person name="Merkel B.J."/>
            <person name="Hornburger P."/>
            <person name="Mueller R.-W."/>
            <person name="Bruemmer F."/>
            <person name="Labrenz M."/>
            <person name="Spormann A.M."/>
            <person name="Op Den Camp H."/>
            <person name="Overmann J."/>
            <person name="Amann R."/>
            <person name="Jetten M.S.M."/>
            <person name="Mascher T."/>
            <person name="Medema M.H."/>
            <person name="Devos D.P."/>
            <person name="Kaster A.-K."/>
            <person name="Ovreas L."/>
            <person name="Rohde M."/>
            <person name="Galperin M.Y."/>
            <person name="Jogler C."/>
        </authorList>
    </citation>
    <scope>NUCLEOTIDE SEQUENCE [LARGE SCALE GENOMIC DNA]</scope>
    <source>
        <strain evidence="13 14">Pla111</strain>
    </source>
</reference>
<comment type="cofactor">
    <cofactor evidence="1">
        <name>Zn(2+)</name>
        <dbReference type="ChEBI" id="CHEBI:29105"/>
    </cofactor>
</comment>
<dbReference type="SUPFAM" id="SSF158682">
    <property type="entry name" value="TerB-like"/>
    <property type="match status" value="1"/>
</dbReference>
<dbReference type="GO" id="GO:0006508">
    <property type="term" value="P:proteolysis"/>
    <property type="evidence" value="ECO:0007669"/>
    <property type="project" value="UniProtKB-KW"/>
</dbReference>
<dbReference type="InterPro" id="IPR001915">
    <property type="entry name" value="Peptidase_M48"/>
</dbReference>
<organism evidence="13 14">
    <name type="scientific">Botrimarina hoheduenensis</name>
    <dbReference type="NCBI Taxonomy" id="2528000"/>
    <lineage>
        <taxon>Bacteria</taxon>
        <taxon>Pseudomonadati</taxon>
        <taxon>Planctomycetota</taxon>
        <taxon>Planctomycetia</taxon>
        <taxon>Pirellulales</taxon>
        <taxon>Lacipirellulaceae</taxon>
        <taxon>Botrimarina</taxon>
    </lineage>
</organism>
<evidence type="ECO:0000256" key="8">
    <source>
        <dbReference type="ARBA" id="ARBA00022989"/>
    </source>
</evidence>
<feature type="transmembrane region" description="Helical" evidence="11">
    <location>
        <begin position="61"/>
        <end position="79"/>
    </location>
</feature>
<dbReference type="EMBL" id="SJPH01000003">
    <property type="protein sequence ID" value="TWT46484.1"/>
    <property type="molecule type" value="Genomic_DNA"/>
</dbReference>
<name>A0A5C5W798_9BACT</name>
<evidence type="ECO:0000313" key="13">
    <source>
        <dbReference type="EMBL" id="TWT46484.1"/>
    </source>
</evidence>